<protein>
    <submittedName>
        <fullName evidence="1">Uncharacterized protein</fullName>
    </submittedName>
</protein>
<sequence length="176" mass="20268">MARHVSHWESEMIDNLFEDEGRLQAPMPDAGARSMSHDLRRCFRTFIPESGASEWRWVKTLAGTGDLPIRRDVAPPGEADDIMDDDDTSLYVYSWSHSIALRTYQSLITLNKGDVLVYRGDLPFGLDSRQTTAVIDDPFCLDWNCTFTGKGTMAMRRHLYRFHHFRFQHPPHPVTP</sequence>
<comment type="caution">
    <text evidence="1">The sequence shown here is derived from an EMBL/GenBank/DDBJ whole genome shotgun (WGS) entry which is preliminary data.</text>
</comment>
<evidence type="ECO:0000313" key="2">
    <source>
        <dbReference type="Proteomes" id="UP000709295"/>
    </source>
</evidence>
<name>A0A8J5IGJ2_9STRA</name>
<proteinExistence type="predicted"/>
<dbReference type="AlphaFoldDB" id="A0A8J5IGJ2"/>
<keyword evidence="2" id="KW-1185">Reference proteome</keyword>
<reference evidence="1" key="1">
    <citation type="submission" date="2021-01" db="EMBL/GenBank/DDBJ databases">
        <title>Phytophthora aleatoria, a newly-described species from Pinus radiata is distinct from Phytophthora cactorum isolates based on comparative genomics.</title>
        <authorList>
            <person name="Mcdougal R."/>
            <person name="Panda P."/>
            <person name="Williams N."/>
            <person name="Studholme D.J."/>
        </authorList>
    </citation>
    <scope>NUCLEOTIDE SEQUENCE</scope>
    <source>
        <strain evidence="1">NZFS 4037</strain>
    </source>
</reference>
<dbReference type="Proteomes" id="UP000709295">
    <property type="component" value="Unassembled WGS sequence"/>
</dbReference>
<accession>A0A8J5IGJ2</accession>
<organism evidence="1 2">
    <name type="scientific">Phytophthora aleatoria</name>
    <dbReference type="NCBI Taxonomy" id="2496075"/>
    <lineage>
        <taxon>Eukaryota</taxon>
        <taxon>Sar</taxon>
        <taxon>Stramenopiles</taxon>
        <taxon>Oomycota</taxon>
        <taxon>Peronosporomycetes</taxon>
        <taxon>Peronosporales</taxon>
        <taxon>Peronosporaceae</taxon>
        <taxon>Phytophthora</taxon>
    </lineage>
</organism>
<evidence type="ECO:0000313" key="1">
    <source>
        <dbReference type="EMBL" id="KAG6948863.1"/>
    </source>
</evidence>
<gene>
    <name evidence="1" type="ORF">JG688_00014895</name>
</gene>
<dbReference type="EMBL" id="JAENGY010001496">
    <property type="protein sequence ID" value="KAG6948863.1"/>
    <property type="molecule type" value="Genomic_DNA"/>
</dbReference>